<dbReference type="STRING" id="523843.SAMN06264941_0883"/>
<evidence type="ECO:0000313" key="3">
    <source>
        <dbReference type="EMBL" id="SMH34714.1"/>
    </source>
</evidence>
<reference evidence="5" key="2">
    <citation type="submission" date="2017-04" db="EMBL/GenBank/DDBJ databases">
        <authorList>
            <person name="Varghese N."/>
            <person name="Submissions S."/>
        </authorList>
    </citation>
    <scope>NUCLEOTIDE SEQUENCE [LARGE SCALE GENOMIC DNA]</scope>
    <source>
        <strain evidence="5">FDF-1</strain>
    </source>
</reference>
<dbReference type="EMBL" id="FXBN01000001">
    <property type="protein sequence ID" value="SMH34714.1"/>
    <property type="molecule type" value="Genomic_DNA"/>
</dbReference>
<reference evidence="3" key="3">
    <citation type="submission" date="2017-04" db="EMBL/GenBank/DDBJ databases">
        <authorList>
            <person name="Afonso C.L."/>
            <person name="Miller P.J."/>
            <person name="Scott M.A."/>
            <person name="Spackman E."/>
            <person name="Goraichik I."/>
            <person name="Dimitrov K.M."/>
            <person name="Suarez D.L."/>
            <person name="Swayne D.E."/>
        </authorList>
    </citation>
    <scope>NUCLEOTIDE SEQUENCE [LARGE SCALE GENOMIC DNA]</scope>
    <source>
        <strain evidence="3">FDF-1</strain>
    </source>
</reference>
<sequence>MEYKTLATKLRQDDFSKFKYICDKKGLSQSAYMRELILFEINNPMHQFVAGKNVFEYIPDKDLFSWYVTTDHGESHAVIENISAEFLRDLQDAINEGMERRSSVIGQMKEDSVAISEKFMRNDI</sequence>
<protein>
    <submittedName>
        <fullName evidence="1">Uncharacterized protein</fullName>
    </submittedName>
</protein>
<dbReference type="OrthoDB" id="358372at2157"/>
<gene>
    <name evidence="2" type="ORF">EFE41_02645</name>
    <name evidence="1" type="ORF">MPF_0455</name>
    <name evidence="3" type="ORF">SAMN06264941_0883</name>
</gene>
<dbReference type="Proteomes" id="UP000278252">
    <property type="component" value="Unassembled WGS sequence"/>
</dbReference>
<evidence type="ECO:0000313" key="1">
    <source>
        <dbReference type="EMBL" id="OJH49667.1"/>
    </source>
</evidence>
<evidence type="ECO:0000313" key="2">
    <source>
        <dbReference type="EMBL" id="RNI13496.1"/>
    </source>
</evidence>
<keyword evidence="5" id="KW-1185">Reference proteome</keyword>
<dbReference type="Proteomes" id="UP000193969">
    <property type="component" value="Unassembled WGS sequence"/>
</dbReference>
<reference evidence="1 4" key="1">
    <citation type="submission" date="2014-12" db="EMBL/GenBank/DDBJ databases">
        <title>The genome sequence of Methanohalophilus portucalensis strain FDF1.</title>
        <authorList>
            <person name="Lai M.-C."/>
            <person name="Lai S.-J."/>
        </authorList>
    </citation>
    <scope>NUCLEOTIDE SEQUENCE [LARGE SCALE GENOMIC DNA]</scope>
    <source>
        <strain evidence="1 4">FDF-1</strain>
    </source>
</reference>
<dbReference type="EMBL" id="JWTK01000002">
    <property type="protein sequence ID" value="OJH49667.1"/>
    <property type="molecule type" value="Genomic_DNA"/>
</dbReference>
<dbReference type="Proteomes" id="UP000185713">
    <property type="component" value="Unassembled WGS sequence"/>
</dbReference>
<evidence type="ECO:0000313" key="4">
    <source>
        <dbReference type="Proteomes" id="UP000185713"/>
    </source>
</evidence>
<proteinExistence type="predicted"/>
<name>A0A1L9C584_9EURY</name>
<reference evidence="2 6" key="4">
    <citation type="submission" date="2018-10" db="EMBL/GenBank/DDBJ databases">
        <title>Cultivation of a novel Methanohalophilus strain from Kebrit Deep of the Red Sea and a genomic comparison of members of the genus Methanohalophilus.</title>
        <authorList>
            <person name="Guan Y."/>
            <person name="Ngugi D.K."/>
            <person name="Stingl U."/>
        </authorList>
    </citation>
    <scope>NUCLEOTIDE SEQUENCE [LARGE SCALE GENOMIC DNA]</scope>
    <source>
        <strain evidence="2 6">DSM 7471</strain>
    </source>
</reference>
<dbReference type="RefSeq" id="WP_072358647.1">
    <property type="nucleotide sequence ID" value="NZ_FXBN01000001.1"/>
</dbReference>
<evidence type="ECO:0000313" key="6">
    <source>
        <dbReference type="Proteomes" id="UP000278252"/>
    </source>
</evidence>
<accession>A0A1L9C584</accession>
<evidence type="ECO:0000313" key="5">
    <source>
        <dbReference type="Proteomes" id="UP000193969"/>
    </source>
</evidence>
<dbReference type="AlphaFoldDB" id="A0A1L9C584"/>
<organism evidence="1 4">
    <name type="scientific">Methanohalophilus portucalensis FDF-1</name>
    <dbReference type="NCBI Taxonomy" id="523843"/>
    <lineage>
        <taxon>Archaea</taxon>
        <taxon>Methanobacteriati</taxon>
        <taxon>Methanobacteriota</taxon>
        <taxon>Stenosarchaea group</taxon>
        <taxon>Methanomicrobia</taxon>
        <taxon>Methanosarcinales</taxon>
        <taxon>Methanosarcinaceae</taxon>
        <taxon>Methanohalophilus</taxon>
    </lineage>
</organism>
<dbReference type="EMBL" id="RJJH01000001">
    <property type="protein sequence ID" value="RNI13496.1"/>
    <property type="molecule type" value="Genomic_DNA"/>
</dbReference>